<dbReference type="Pfam" id="PF00459">
    <property type="entry name" value="Inositol_P"/>
    <property type="match status" value="1"/>
</dbReference>
<comment type="cofactor">
    <cofactor evidence="1">
        <name>Mg(2+)</name>
        <dbReference type="ChEBI" id="CHEBI:18420"/>
    </cofactor>
</comment>
<dbReference type="InterPro" id="IPR000760">
    <property type="entry name" value="Inositol_monophosphatase-like"/>
</dbReference>
<evidence type="ECO:0000313" key="3">
    <source>
        <dbReference type="Proteomes" id="UP000554965"/>
    </source>
</evidence>
<sequence length="273" mass="29275">MSLLSLAAQVCNVFGADGDNALRMVQKVKDDQARDVVSALDQRLHATAAAYVVDCMPGCSLLSEEGAASGDGLAALAQGEWLVVDPLDGSNNYVLSLPGYGFMAAHLVDGVVAGSVVVLPEHDLYLVFERGELLISQPFAPPAAAASAPIYYAYPPRLSEAGRRARAELLDLVDRRSAGLYRYGSACIGAYNLLRGRHRAFIGHNVRVWDALAYFPLLDWFRLPARYHLGASGLTLIAGFDEEFVDEACAVISANEAITFEAVARDAKLVIST</sequence>
<dbReference type="RefSeq" id="WP_186242867.1">
    <property type="nucleotide sequence ID" value="NZ_OCTY01000002.1"/>
</dbReference>
<feature type="binding site" evidence="1">
    <location>
        <position position="85"/>
    </location>
    <ligand>
        <name>Mg(2+)</name>
        <dbReference type="ChEBI" id="CHEBI:18420"/>
        <label>1</label>
        <note>catalytic</note>
    </ligand>
</feature>
<accession>A0A7Z7NAH8</accession>
<feature type="binding site" evidence="1">
    <location>
        <position position="88"/>
    </location>
    <ligand>
        <name>Mg(2+)</name>
        <dbReference type="ChEBI" id="CHEBI:18420"/>
        <label>1</label>
        <note>catalytic</note>
    </ligand>
</feature>
<name>A0A7Z7NAH8_9MYCO</name>
<dbReference type="Proteomes" id="UP000554965">
    <property type="component" value="Unassembled WGS sequence"/>
</dbReference>
<comment type="caution">
    <text evidence="2">The sequence shown here is derived from an EMBL/GenBank/DDBJ whole genome shotgun (WGS) entry which is preliminary data.</text>
</comment>
<dbReference type="GO" id="GO:0046872">
    <property type="term" value="F:metal ion binding"/>
    <property type="evidence" value="ECO:0007669"/>
    <property type="project" value="UniProtKB-KW"/>
</dbReference>
<organism evidence="2 3">
    <name type="scientific">Mycobacterium simulans</name>
    <dbReference type="NCBI Taxonomy" id="627089"/>
    <lineage>
        <taxon>Bacteria</taxon>
        <taxon>Bacillati</taxon>
        <taxon>Actinomycetota</taxon>
        <taxon>Actinomycetes</taxon>
        <taxon>Mycobacteriales</taxon>
        <taxon>Mycobacteriaceae</taxon>
        <taxon>Mycobacterium</taxon>
    </lineage>
</organism>
<dbReference type="AlphaFoldDB" id="A0A7Z7NAH8"/>
<dbReference type="GO" id="GO:0052834">
    <property type="term" value="F:inositol monophosphate phosphatase activity"/>
    <property type="evidence" value="ECO:0007669"/>
    <property type="project" value="UniProtKB-EC"/>
</dbReference>
<evidence type="ECO:0000256" key="1">
    <source>
        <dbReference type="PIRSR" id="PIRSR600760-2"/>
    </source>
</evidence>
<dbReference type="PRINTS" id="PR00377">
    <property type="entry name" value="IMPHPHTASES"/>
</dbReference>
<dbReference type="Gene3D" id="3.30.540.10">
    <property type="entry name" value="Fructose-1,6-Bisphosphatase, subunit A, domain 1"/>
    <property type="match status" value="1"/>
</dbReference>
<feature type="binding site" evidence="1">
    <location>
        <position position="87"/>
    </location>
    <ligand>
        <name>Mg(2+)</name>
        <dbReference type="ChEBI" id="CHEBI:18420"/>
        <label>1</label>
        <note>catalytic</note>
    </ligand>
</feature>
<keyword evidence="2" id="KW-0378">Hydrolase</keyword>
<proteinExistence type="predicted"/>
<dbReference type="EC" id="3.1.3.25" evidence="2"/>
<keyword evidence="1" id="KW-0460">Magnesium</keyword>
<keyword evidence="1" id="KW-0479">Metal-binding</keyword>
<evidence type="ECO:0000313" key="2">
    <source>
        <dbReference type="EMBL" id="SOJ54918.1"/>
    </source>
</evidence>
<feature type="binding site" evidence="1">
    <location>
        <position position="210"/>
    </location>
    <ligand>
        <name>Mg(2+)</name>
        <dbReference type="ChEBI" id="CHEBI:18420"/>
        <label>1</label>
        <note>catalytic</note>
    </ligand>
</feature>
<keyword evidence="3" id="KW-1185">Reference proteome</keyword>
<reference evidence="2 3" key="1">
    <citation type="submission" date="2017-10" db="EMBL/GenBank/DDBJ databases">
        <authorList>
            <consortium name="Urmite Genomes"/>
        </authorList>
    </citation>
    <scope>NUCLEOTIDE SEQUENCE [LARGE SCALE GENOMIC DNA]</scope>
    <source>
        <strain evidence="2 3">FB-527</strain>
    </source>
</reference>
<protein>
    <submittedName>
        <fullName evidence="2">Inositol-1-monophosphatase SuhB</fullName>
        <ecNumber evidence="2">3.1.3.25</ecNumber>
    </submittedName>
</protein>
<gene>
    <name evidence="2" type="primary">suhB_2</name>
    <name evidence="2" type="ORF">MSIMFB_02409</name>
</gene>
<dbReference type="SUPFAM" id="SSF56655">
    <property type="entry name" value="Carbohydrate phosphatase"/>
    <property type="match status" value="1"/>
</dbReference>
<dbReference type="EMBL" id="OCTY01000002">
    <property type="protein sequence ID" value="SOJ54918.1"/>
    <property type="molecule type" value="Genomic_DNA"/>
</dbReference>
<feature type="binding site" evidence="1">
    <location>
        <position position="64"/>
    </location>
    <ligand>
        <name>Mg(2+)</name>
        <dbReference type="ChEBI" id="CHEBI:18420"/>
        <label>1</label>
        <note>catalytic</note>
    </ligand>
</feature>